<name>A0ABS3YF29_9BACT</name>
<reference evidence="2" key="1">
    <citation type="submission" date="2021-03" db="EMBL/GenBank/DDBJ databases">
        <title>Assistant Professor.</title>
        <authorList>
            <person name="Huq M.A."/>
        </authorList>
    </citation>
    <scope>NUCLEOTIDE SEQUENCE [LARGE SCALE GENOMIC DNA]</scope>
    <source>
        <strain evidence="2">MAH-28</strain>
    </source>
</reference>
<evidence type="ECO:0000313" key="2">
    <source>
        <dbReference type="Proteomes" id="UP000679126"/>
    </source>
</evidence>
<dbReference type="RefSeq" id="WP_209146252.1">
    <property type="nucleotide sequence ID" value="NZ_JAGHKP010000002.1"/>
</dbReference>
<organism evidence="1 2">
    <name type="scientific">Chitinophaga chungangae</name>
    <dbReference type="NCBI Taxonomy" id="2821488"/>
    <lineage>
        <taxon>Bacteria</taxon>
        <taxon>Pseudomonadati</taxon>
        <taxon>Bacteroidota</taxon>
        <taxon>Chitinophagia</taxon>
        <taxon>Chitinophagales</taxon>
        <taxon>Chitinophagaceae</taxon>
        <taxon>Chitinophaga</taxon>
    </lineage>
</organism>
<evidence type="ECO:0000313" key="1">
    <source>
        <dbReference type="EMBL" id="MBO9153284.1"/>
    </source>
</evidence>
<gene>
    <name evidence="1" type="ORF">J7I43_13735</name>
</gene>
<protein>
    <submittedName>
        <fullName evidence="1">Uncharacterized protein</fullName>
    </submittedName>
</protein>
<proteinExistence type="predicted"/>
<accession>A0ABS3YF29</accession>
<dbReference type="EMBL" id="JAGHKP010000002">
    <property type="protein sequence ID" value="MBO9153284.1"/>
    <property type="molecule type" value="Genomic_DNA"/>
</dbReference>
<keyword evidence="2" id="KW-1185">Reference proteome</keyword>
<dbReference type="Proteomes" id="UP000679126">
    <property type="component" value="Unassembled WGS sequence"/>
</dbReference>
<comment type="caution">
    <text evidence="1">The sequence shown here is derived from an EMBL/GenBank/DDBJ whole genome shotgun (WGS) entry which is preliminary data.</text>
</comment>
<sequence length="130" mass="15234">MKRYRTERGYFPQDMRAFEYFSDYAGAAMQSMRKNGFKNLYISYLYLDSLVIDFWHEPVYEQLPGQSKYGVDLSGQLIYMRSDTNFYEYRRFNKSLPGAPVTITLAIRPITGGVEQKFLNCGHDTLHCHS</sequence>